<dbReference type="EMBL" id="CAADJD010000015">
    <property type="protein sequence ID" value="VFS61785.1"/>
    <property type="molecule type" value="Genomic_DNA"/>
</dbReference>
<proteinExistence type="predicted"/>
<keyword evidence="4" id="KW-1185">Reference proteome</keyword>
<reference evidence="3 4" key="1">
    <citation type="submission" date="2019-03" db="EMBL/GenBank/DDBJ databases">
        <authorList>
            <consortium name="Pathogen Informatics"/>
        </authorList>
    </citation>
    <scope>NUCLEOTIDE SEQUENCE [LARGE SCALE GENOMIC DNA]</scope>
    <source>
        <strain evidence="3 4">NCTC12993</strain>
    </source>
</reference>
<gene>
    <name evidence="3" type="primary">lip-1</name>
    <name evidence="3" type="ORF">NCTC12993_02058</name>
</gene>
<organism evidence="3 4">
    <name type="scientific">Kluyvera cryocrescens</name>
    <name type="common">Kluyvera citrophila</name>
    <dbReference type="NCBI Taxonomy" id="580"/>
    <lineage>
        <taxon>Bacteria</taxon>
        <taxon>Pseudomonadati</taxon>
        <taxon>Pseudomonadota</taxon>
        <taxon>Gammaproteobacteria</taxon>
        <taxon>Enterobacterales</taxon>
        <taxon>Enterobacteriaceae</taxon>
        <taxon>Kluyvera</taxon>
    </lineage>
</organism>
<dbReference type="SUPFAM" id="SSF103515">
    <property type="entry name" value="Autotransporter"/>
    <property type="match status" value="1"/>
</dbReference>
<name>A0A485ALC6_KLUCR</name>
<evidence type="ECO:0000313" key="4">
    <source>
        <dbReference type="Proteomes" id="UP000401081"/>
    </source>
</evidence>
<dbReference type="Pfam" id="PF03797">
    <property type="entry name" value="Autotransporter"/>
    <property type="match status" value="1"/>
</dbReference>
<keyword evidence="1" id="KW-0732">Signal</keyword>
<feature type="chain" id="PRO_5019801267" evidence="1">
    <location>
        <begin position="31"/>
        <end position="235"/>
    </location>
</feature>
<evidence type="ECO:0000313" key="3">
    <source>
        <dbReference type="EMBL" id="VFS61785.1"/>
    </source>
</evidence>
<protein>
    <submittedName>
        <fullName evidence="3">Lipase 1</fullName>
        <ecNumber evidence="3">3.1.1.3</ecNumber>
    </submittedName>
</protein>
<dbReference type="GO" id="GO:0004806">
    <property type="term" value="F:triacylglycerol lipase activity"/>
    <property type="evidence" value="ECO:0007669"/>
    <property type="project" value="UniProtKB-EC"/>
</dbReference>
<accession>A0A485ALC6</accession>
<dbReference type="AlphaFoldDB" id="A0A485ALC6"/>
<sequence length="235" mass="26370">MNNKKCNGPWRYVTPASIFVWMLFSPHANAWQQEYIVSDSQSNTAERYTWDSDHQPRYDDILAERIEAVQAGTGVNLNSPDNMPLDATKTMSFGWNFPLTNSITTGPVAQWHYDGSPGFMWNEFGDSVTTASLTDPLWHASVSTLGWRVDSHSWLGIRPWAQVSYNQQFGENQWKAQSGLNRIPTATQDGNWVDVTVGADMLLNSHLAAYAALSQADNMPTGVNYFYTMGVSARF</sequence>
<feature type="domain" description="Autotransporter" evidence="2">
    <location>
        <begin position="92"/>
        <end position="212"/>
    </location>
</feature>
<feature type="signal peptide" evidence="1">
    <location>
        <begin position="1"/>
        <end position="30"/>
    </location>
</feature>
<evidence type="ECO:0000259" key="2">
    <source>
        <dbReference type="Pfam" id="PF03797"/>
    </source>
</evidence>
<dbReference type="InterPro" id="IPR036709">
    <property type="entry name" value="Autotransporte_beta_dom_sf"/>
</dbReference>
<dbReference type="RefSeq" id="WP_061284508.1">
    <property type="nucleotide sequence ID" value="NZ_BCTM01000028.1"/>
</dbReference>
<dbReference type="EC" id="3.1.1.3" evidence="3"/>
<dbReference type="InterPro" id="IPR005546">
    <property type="entry name" value="Autotransporte_beta"/>
</dbReference>
<keyword evidence="3" id="KW-0378">Hydrolase</keyword>
<dbReference type="Gene3D" id="2.40.128.130">
    <property type="entry name" value="Autotransporter beta-domain"/>
    <property type="match status" value="1"/>
</dbReference>
<evidence type="ECO:0000256" key="1">
    <source>
        <dbReference type="SAM" id="SignalP"/>
    </source>
</evidence>
<dbReference type="Proteomes" id="UP000401081">
    <property type="component" value="Unassembled WGS sequence"/>
</dbReference>